<reference evidence="1 2" key="1">
    <citation type="submission" date="2017-10" db="EMBL/GenBank/DDBJ databases">
        <title>Comparative genomics in systemic dimorphic fungi from Ajellomycetaceae.</title>
        <authorList>
            <person name="Munoz J.F."/>
            <person name="Mcewen J.G."/>
            <person name="Clay O.K."/>
            <person name="Cuomo C.A."/>
        </authorList>
    </citation>
    <scope>NUCLEOTIDE SEQUENCE [LARGE SCALE GENOMIC DNA]</scope>
    <source>
        <strain evidence="1 2">UAMH5409</strain>
    </source>
</reference>
<sequence length="114" mass="13457">MDTTPVEIARITGYPEPTNDTNGFPNHQISDLLRRTGLHWYNAKNELPSYLEQAARFGLVYRRRNGTGHAVNVEKHAGYWWVVDWQHNSGRTMRVFEELRQDVADGEDYYVFWR</sequence>
<dbReference type="Proteomes" id="UP000223968">
    <property type="component" value="Unassembled WGS sequence"/>
</dbReference>
<comment type="caution">
    <text evidence="1">The sequence shown here is derived from an EMBL/GenBank/DDBJ whole genome shotgun (WGS) entry which is preliminary data.</text>
</comment>
<proteinExistence type="predicted"/>
<organism evidence="1 2">
    <name type="scientific">Helicocarpus griseus UAMH5409</name>
    <dbReference type="NCBI Taxonomy" id="1447875"/>
    <lineage>
        <taxon>Eukaryota</taxon>
        <taxon>Fungi</taxon>
        <taxon>Dikarya</taxon>
        <taxon>Ascomycota</taxon>
        <taxon>Pezizomycotina</taxon>
        <taxon>Eurotiomycetes</taxon>
        <taxon>Eurotiomycetidae</taxon>
        <taxon>Onygenales</taxon>
        <taxon>Ajellomycetaceae</taxon>
        <taxon>Helicocarpus</taxon>
    </lineage>
</organism>
<dbReference type="OrthoDB" id="10622043at2759"/>
<evidence type="ECO:0000313" key="2">
    <source>
        <dbReference type="Proteomes" id="UP000223968"/>
    </source>
</evidence>
<dbReference type="EMBL" id="PDNB01000034">
    <property type="protein sequence ID" value="PGH14503.1"/>
    <property type="molecule type" value="Genomic_DNA"/>
</dbReference>
<gene>
    <name evidence="1" type="ORF">AJ79_02996</name>
</gene>
<name>A0A2B7Y0E2_9EURO</name>
<protein>
    <submittedName>
        <fullName evidence="1">Uncharacterized protein</fullName>
    </submittedName>
</protein>
<evidence type="ECO:0000313" key="1">
    <source>
        <dbReference type="EMBL" id="PGH14503.1"/>
    </source>
</evidence>
<keyword evidence="2" id="KW-1185">Reference proteome</keyword>
<accession>A0A2B7Y0E2</accession>
<dbReference type="AlphaFoldDB" id="A0A2B7Y0E2"/>